<dbReference type="RefSeq" id="WP_125670362.1">
    <property type="nucleotide sequence ID" value="NZ_RCOS01000026.1"/>
</dbReference>
<gene>
    <name evidence="2" type="ORF">D6D85_01845</name>
</gene>
<evidence type="ECO:0000313" key="3">
    <source>
        <dbReference type="Proteomes" id="UP000277582"/>
    </source>
</evidence>
<dbReference type="AlphaFoldDB" id="A0A3R9PNB6"/>
<name>A0A3R9PNB6_9CREN</name>
<organism evidence="2 3">
    <name type="scientific">Candidatus Methanodesulfokora washburnensis</name>
    <dbReference type="NCBI Taxonomy" id="2478471"/>
    <lineage>
        <taxon>Archaea</taxon>
        <taxon>Thermoproteota</taxon>
        <taxon>Candidatus Korarchaeia</taxon>
        <taxon>Candidatus Korarchaeia incertae sedis</taxon>
        <taxon>Candidatus Methanodesulfokora</taxon>
    </lineage>
</organism>
<evidence type="ECO:0000313" key="2">
    <source>
        <dbReference type="EMBL" id="RSN78036.1"/>
    </source>
</evidence>
<sequence>MPDIEVFLSYVPTKLETSSIALAARQSKIIENILKGKEKEIKRRTGLSVKYIEIRHGVDFSKVLKEGITTLPAIRIGSRIFSGEEALLLADAIASGADPLKINSLGYLRLDSLKARAKKVLEKAHEMEIDINSVLPGKKDKLAEIIGREEFLGYNEAVEMDKLIKSAEEELSRVHERKSLEKLRNEVYEKMEELKEITKRIEDKFGLKVKIGIEIPDNCDSECLKSMEKEIERRKNIALQVLSISQDIREGVMIMEEISQPFDRLIGHDLLGRVVEIVRDVGITKGEVKLDEKSYKIMKFIGDNLAILKDLKPVIEAKRLASVRVPEGDPIEIADSLLKGISVEVSRIKQELEIENEMRRLMPALERMVISELSTGEKRIEEIRIPAAFRNEVIRRLKESGIVEEVNGLIRLKKQ</sequence>
<protein>
    <submittedName>
        <fullName evidence="2">Uncharacterized protein</fullName>
    </submittedName>
</protein>
<feature type="coiled-coil region" evidence="1">
    <location>
        <begin position="157"/>
        <end position="204"/>
    </location>
</feature>
<dbReference type="Proteomes" id="UP000277582">
    <property type="component" value="Unassembled WGS sequence"/>
</dbReference>
<comment type="caution">
    <text evidence="2">The sequence shown here is derived from an EMBL/GenBank/DDBJ whole genome shotgun (WGS) entry which is preliminary data.</text>
</comment>
<accession>A0A3R9PNB6</accession>
<dbReference type="EMBL" id="RCOS01000026">
    <property type="protein sequence ID" value="RSN78036.1"/>
    <property type="molecule type" value="Genomic_DNA"/>
</dbReference>
<keyword evidence="3" id="KW-1185">Reference proteome</keyword>
<keyword evidence="1" id="KW-0175">Coiled coil</keyword>
<evidence type="ECO:0000256" key="1">
    <source>
        <dbReference type="SAM" id="Coils"/>
    </source>
</evidence>
<reference evidence="2 3" key="1">
    <citation type="submission" date="2018-10" db="EMBL/GenBank/DDBJ databases">
        <title>Co-occurring genomic capacity for anaerobic methane metabolism and dissimilatory sulfite reduction discovered in the Korarchaeota.</title>
        <authorList>
            <person name="Mckay L.J."/>
            <person name="Dlakic M."/>
            <person name="Fields M.W."/>
            <person name="Delmont T.O."/>
            <person name="Eren A.M."/>
            <person name="Jay Z.J."/>
            <person name="Klingelsmith K.B."/>
            <person name="Rusch D.B."/>
            <person name="Inskeep W.P."/>
        </authorList>
    </citation>
    <scope>NUCLEOTIDE SEQUENCE [LARGE SCALE GENOMIC DNA]</scope>
    <source>
        <strain evidence="2 3">MDKW</strain>
    </source>
</reference>
<proteinExistence type="predicted"/>